<keyword evidence="2" id="KW-1185">Reference proteome</keyword>
<proteinExistence type="predicted"/>
<sequence length="415" mass="47353">MSNDFDTESDEFRQAQVIMGLLEVMKKTDLPQRCFSARRKRPLRVPYDLENEQRSQLDNELFDIRKHLNETNIIYVDASAANFEVYSFLQKRANDILQNEMIASHDVELCPDTISIATKRTDSTLLYQFKFQDTSETFQSEIAIFIGADDDLFDFFCREAFPETTICRIQPNGQTVSDKKEIIREDWGFNCYGNDLKNDTTITECIDDVLERVVMEKLASAAEAIPKQVKSTGGVITEVKELFTLSKVPMPNWLKEWELDSKTLAARKKLTKISEKLLSLPYVFGCHVTDACLNIMIRRENESKPIDLITDLKKFGLSNDEFTIQVAEIKLFADNKFRSGDSLAVRGSNKVGTLGCFAKFKQNEVDHHKTVVVTARHVFDANDTDNKELEVNDETLGKVLEKAEEADNVYLDIAS</sequence>
<reference evidence="1" key="1">
    <citation type="submission" date="2022-11" db="EMBL/GenBank/DDBJ databases">
        <title>Centuries of genome instability and evolution in soft-shell clam transmissible cancer (bioRxiv).</title>
        <authorList>
            <person name="Hart S.F.M."/>
            <person name="Yonemitsu M.A."/>
            <person name="Giersch R.M."/>
            <person name="Beal B.F."/>
            <person name="Arriagada G."/>
            <person name="Davis B.W."/>
            <person name="Ostrander E.A."/>
            <person name="Goff S.P."/>
            <person name="Metzger M.J."/>
        </authorList>
    </citation>
    <scope>NUCLEOTIDE SEQUENCE</scope>
    <source>
        <strain evidence="1">MELC-2E11</strain>
        <tissue evidence="1">Siphon/mantle</tissue>
    </source>
</reference>
<dbReference type="EMBL" id="CP111018">
    <property type="protein sequence ID" value="WAR11213.1"/>
    <property type="molecule type" value="Genomic_DNA"/>
</dbReference>
<dbReference type="Proteomes" id="UP001164746">
    <property type="component" value="Chromosome 7"/>
</dbReference>
<organism evidence="1 2">
    <name type="scientific">Mya arenaria</name>
    <name type="common">Soft-shell clam</name>
    <dbReference type="NCBI Taxonomy" id="6604"/>
    <lineage>
        <taxon>Eukaryota</taxon>
        <taxon>Metazoa</taxon>
        <taxon>Spiralia</taxon>
        <taxon>Lophotrochozoa</taxon>
        <taxon>Mollusca</taxon>
        <taxon>Bivalvia</taxon>
        <taxon>Autobranchia</taxon>
        <taxon>Heteroconchia</taxon>
        <taxon>Euheterodonta</taxon>
        <taxon>Imparidentia</taxon>
        <taxon>Neoheterodontei</taxon>
        <taxon>Myida</taxon>
        <taxon>Myoidea</taxon>
        <taxon>Myidae</taxon>
        <taxon>Mya</taxon>
    </lineage>
</organism>
<accession>A0ABY7ERM8</accession>
<gene>
    <name evidence="1" type="ORF">MAR_036289</name>
</gene>
<protein>
    <submittedName>
        <fullName evidence="1">Uncharacterized protein</fullName>
    </submittedName>
</protein>
<name>A0ABY7ERM8_MYAAR</name>
<evidence type="ECO:0000313" key="1">
    <source>
        <dbReference type="EMBL" id="WAR11213.1"/>
    </source>
</evidence>
<evidence type="ECO:0000313" key="2">
    <source>
        <dbReference type="Proteomes" id="UP001164746"/>
    </source>
</evidence>